<sequence>MTEGLLASFGVMDGDGENQLLHVRAQAGQLDVDLLVVAFALAGAVVAQVLDGAIGGLLVVVEDEAGVVQNFAVFTGDEDRGVQVELGAIGNARVPAQAYDDFAQARCFFGQADVATLRERYCMV</sequence>
<reference evidence="1" key="1">
    <citation type="journal article" date="2015" name="J. Antimicrob. Chemother.">
        <title>Genetic characterization of a novel blaDIM-2-carrying megaplasmid p12969-DIM from clinical Pseudomonas putida.</title>
        <authorList>
            <person name="Sun F."/>
            <person name="Zhou D."/>
            <person name="Wang Q."/>
            <person name="Feng J."/>
            <person name="Feng W."/>
            <person name="Luo W."/>
            <person name="Liu Y."/>
            <person name="Qiu X."/>
            <person name="Yin Z."/>
            <person name="Xia P."/>
        </authorList>
    </citation>
    <scope>NUCLEOTIDE SEQUENCE</scope>
    <source>
        <strain evidence="1">12969</strain>
        <plasmid evidence="1">p12969-DIM</plasmid>
    </source>
</reference>
<protein>
    <submittedName>
        <fullName evidence="1">Uncharacterized protein</fullName>
    </submittedName>
</protein>
<proteinExistence type="predicted"/>
<dbReference type="EMBL" id="KU130294">
    <property type="protein sequence ID" value="ALZ46071.1"/>
    <property type="molecule type" value="Genomic_DNA"/>
</dbReference>
<organism evidence="1">
    <name type="scientific">Pseudomonas putida</name>
    <name type="common">Arthrobacter siderocapsulatus</name>
    <dbReference type="NCBI Taxonomy" id="303"/>
    <lineage>
        <taxon>Bacteria</taxon>
        <taxon>Pseudomonadati</taxon>
        <taxon>Pseudomonadota</taxon>
        <taxon>Gammaproteobacteria</taxon>
        <taxon>Pseudomonadales</taxon>
        <taxon>Pseudomonadaceae</taxon>
        <taxon>Pseudomonas</taxon>
    </lineage>
</organism>
<name>A0A2Z1CHW7_PSEPU</name>
<dbReference type="AlphaFoldDB" id="A0A2Z1CHW7"/>
<evidence type="ECO:0000313" key="1">
    <source>
        <dbReference type="EMBL" id="ALZ46071.1"/>
    </source>
</evidence>
<geneLocation type="plasmid" evidence="1">
    <name>p12969-DIM</name>
</geneLocation>
<accession>A0A2Z1CHW7</accession>
<keyword evidence="1" id="KW-0614">Plasmid</keyword>